<dbReference type="Gene3D" id="3.40.720.10">
    <property type="entry name" value="Alkaline Phosphatase, subunit A"/>
    <property type="match status" value="1"/>
</dbReference>
<evidence type="ECO:0000313" key="2">
    <source>
        <dbReference type="Proteomes" id="UP000326367"/>
    </source>
</evidence>
<name>A0ABQ6SWW4_9GAMM</name>
<evidence type="ECO:0008006" key="3">
    <source>
        <dbReference type="Google" id="ProtNLM"/>
    </source>
</evidence>
<dbReference type="Gene3D" id="3.30.1360.180">
    <property type="match status" value="1"/>
</dbReference>
<dbReference type="SUPFAM" id="SSF53649">
    <property type="entry name" value="Alkaline phosphatase-like"/>
    <property type="match status" value="1"/>
</dbReference>
<gene>
    <name evidence="1" type="ORF">FJU31_17655</name>
</gene>
<organism evidence="1 2">
    <name type="scientific">Stenotrophomonas cyclobalanopsidis</name>
    <dbReference type="NCBI Taxonomy" id="2771362"/>
    <lineage>
        <taxon>Bacteria</taxon>
        <taxon>Pseudomonadati</taxon>
        <taxon>Pseudomonadota</taxon>
        <taxon>Gammaproteobacteria</taxon>
        <taxon>Lysobacterales</taxon>
        <taxon>Lysobacteraceae</taxon>
        <taxon>Stenotrophomonas</taxon>
    </lineage>
</organism>
<dbReference type="PANTHER" id="PTHR10151">
    <property type="entry name" value="ECTONUCLEOTIDE PYROPHOSPHATASE/PHOSPHODIESTERASE"/>
    <property type="match status" value="1"/>
</dbReference>
<sequence>MDDGWDALTPDMLARHAHAYRGTHGCDNALPSMRAVFVATGPSFESGRTVEGFNNVDVYPLLARLLNVPAAANDGDPDTFNAVLR</sequence>
<keyword evidence="2" id="KW-1185">Reference proteome</keyword>
<accession>A0ABQ6SWW4</accession>
<dbReference type="EMBL" id="VYKI01000035">
    <property type="protein sequence ID" value="KAA8993854.1"/>
    <property type="molecule type" value="Genomic_DNA"/>
</dbReference>
<evidence type="ECO:0000313" key="1">
    <source>
        <dbReference type="EMBL" id="KAA8993854.1"/>
    </source>
</evidence>
<dbReference type="PANTHER" id="PTHR10151:SF120">
    <property type="entry name" value="BIS(5'-ADENOSYL)-TRIPHOSPHATASE"/>
    <property type="match status" value="1"/>
</dbReference>
<dbReference type="Proteomes" id="UP000326367">
    <property type="component" value="Unassembled WGS sequence"/>
</dbReference>
<protein>
    <recommendedName>
        <fullName evidence="3">Alkaline phosphatase family protein</fullName>
    </recommendedName>
</protein>
<reference evidence="1 2" key="1">
    <citation type="journal article" date="2020" name="Antonie Van Leeuwenhoek">
        <title>Stenotrophomonas cyclobalanopsidis sp. nov., isolated from the leaf spot disease of Cyclobalanopsis patelliformis.</title>
        <authorList>
            <person name="Bian D.R."/>
            <person name="Xue H."/>
            <person name="Piao C.G."/>
            <person name="Li Y."/>
        </authorList>
    </citation>
    <scope>NUCLEOTIDE SEQUENCE [LARGE SCALE GENOMIC DNA]</scope>
    <source>
        <strain evidence="1 2">TPQG1-4</strain>
    </source>
</reference>
<comment type="caution">
    <text evidence="1">The sequence shown here is derived from an EMBL/GenBank/DDBJ whole genome shotgun (WGS) entry which is preliminary data.</text>
</comment>
<dbReference type="InterPro" id="IPR017850">
    <property type="entry name" value="Alkaline_phosphatase_core_sf"/>
</dbReference>
<proteinExistence type="predicted"/>